<feature type="transmembrane region" description="Helical" evidence="1">
    <location>
        <begin position="16"/>
        <end position="36"/>
    </location>
</feature>
<evidence type="ECO:0000313" key="2">
    <source>
        <dbReference type="EMBL" id="QFG03320.1"/>
    </source>
</evidence>
<keyword evidence="1" id="KW-1133">Transmembrane helix</keyword>
<sequence>MPADLRERFETERRRTAFLSFLAGAGIGIIVFDTWVSHWLGIPGGLAVGALAYGVTYGYDTLMWRHRHGR</sequence>
<name>A0ABX6C212_9CHLR</name>
<reference evidence="2 3" key="1">
    <citation type="submission" date="2019-10" db="EMBL/GenBank/DDBJ databases">
        <title>Thermopilla bonchosmolovskayae gen. nov., sp. nov., a moderately thermophilic Chloroflexi bacterium from a Chukotka hot spring (Arctic, Russia), representing a novel classis Thermopillaia, which include previously uncultivated lineage OLB14.</title>
        <authorList>
            <person name="Kochetkova T.V."/>
            <person name="Zayulina K.S."/>
            <person name="Zhigarkov V.S."/>
            <person name="Minaev N.V."/>
            <person name="Novikov A."/>
            <person name="Toshchakov S.V."/>
            <person name="Elcheninov A.G."/>
            <person name="Kublanov I.V."/>
        </authorList>
    </citation>
    <scope>NUCLEOTIDE SEQUENCE [LARGE SCALE GENOMIC DNA]</scope>
    <source>
        <strain evidence="2 3">3753O</strain>
    </source>
</reference>
<protein>
    <recommendedName>
        <fullName evidence="4">AtpZ/AtpI family protein</fullName>
    </recommendedName>
</protein>
<gene>
    <name evidence="2" type="ORF">Tbon_08430</name>
</gene>
<feature type="transmembrane region" description="Helical" evidence="1">
    <location>
        <begin position="42"/>
        <end position="62"/>
    </location>
</feature>
<evidence type="ECO:0000313" key="3">
    <source>
        <dbReference type="Proteomes" id="UP000326331"/>
    </source>
</evidence>
<dbReference type="RefSeq" id="WP_158067283.1">
    <property type="nucleotide sequence ID" value="NZ_CP042829.1"/>
</dbReference>
<keyword evidence="1" id="KW-0812">Transmembrane</keyword>
<evidence type="ECO:0008006" key="4">
    <source>
        <dbReference type="Google" id="ProtNLM"/>
    </source>
</evidence>
<keyword evidence="3" id="KW-1185">Reference proteome</keyword>
<proteinExistence type="predicted"/>
<dbReference type="Proteomes" id="UP000326331">
    <property type="component" value="Chromosome"/>
</dbReference>
<organism evidence="2 3">
    <name type="scientific">Tepidiforma bonchosmolovskayae</name>
    <dbReference type="NCBI Taxonomy" id="2601677"/>
    <lineage>
        <taxon>Bacteria</taxon>
        <taxon>Bacillati</taxon>
        <taxon>Chloroflexota</taxon>
        <taxon>Tepidiformia</taxon>
        <taxon>Tepidiformales</taxon>
        <taxon>Tepidiformaceae</taxon>
        <taxon>Tepidiforma</taxon>
    </lineage>
</organism>
<keyword evidence="1" id="KW-0472">Membrane</keyword>
<dbReference type="EMBL" id="CP042829">
    <property type="protein sequence ID" value="QFG03320.1"/>
    <property type="molecule type" value="Genomic_DNA"/>
</dbReference>
<accession>A0ABX6C212</accession>
<evidence type="ECO:0000256" key="1">
    <source>
        <dbReference type="SAM" id="Phobius"/>
    </source>
</evidence>